<dbReference type="Proteomes" id="UP000037953">
    <property type="component" value="Unassembled WGS sequence"/>
</dbReference>
<sequence length="257" mass="30429">MKNIFFLILLGPFLFSQNFQTKDSLKSLAMSNFKTMEVFVNKNGKLNSVRRYSYDQNKNEITIQNVSDKNKGWIKTIIRFDSDYKIKEEERVTEGVVISEKENILVNKQISMIKKYNYTGTTIQINSFDSKNKLYKTIFQLFDNKNRLMESLNLLIASNDITVDGIERYNWIDDKSYNYEKLTFTFPRTHIIGVYNLNSYNEILSFKGSMTANDKTELFDYYIEKKLKQFDYKGNLIKVYTLDNGKENILEERKIVY</sequence>
<reference evidence="1 2" key="1">
    <citation type="journal article" date="2015" name="Genom Data">
        <title>Draft genome sequence of a multidrug-resistant Chryseobacterium indologenes isolate from Malaysia.</title>
        <authorList>
            <person name="Yu C.Y."/>
            <person name="Ang G.Y."/>
            <person name="Cheng H.J."/>
            <person name="Cheong Y.M."/>
            <person name="Yin W.F."/>
            <person name="Chan K.G."/>
        </authorList>
    </citation>
    <scope>NUCLEOTIDE SEQUENCE [LARGE SCALE GENOMIC DNA]</scope>
    <source>
        <strain evidence="1 2">CI_885</strain>
    </source>
</reference>
<dbReference type="OrthoDB" id="1243702at2"/>
<reference evidence="2" key="2">
    <citation type="submission" date="2015-09" db="EMBL/GenBank/DDBJ databases">
        <title>Draft genome sequence of a multidrug-resistant Chryseobacterium indologenes isolate from Malaysia.</title>
        <authorList>
            <person name="Yu C.Y."/>
            <person name="Ang G.Y."/>
            <person name="Chan K.-G."/>
        </authorList>
    </citation>
    <scope>NUCLEOTIDE SEQUENCE [LARGE SCALE GENOMIC DNA]</scope>
    <source>
        <strain evidence="2">CI_885</strain>
    </source>
</reference>
<gene>
    <name evidence="1" type="ORF">AOB46_22220</name>
</gene>
<comment type="caution">
    <text evidence="1">The sequence shown here is derived from an EMBL/GenBank/DDBJ whole genome shotgun (WGS) entry which is preliminary data.</text>
</comment>
<dbReference type="PATRIC" id="fig|253.9.peg.2875"/>
<organism evidence="1 2">
    <name type="scientific">Chryseobacterium indologenes</name>
    <name type="common">Flavobacterium indologenes</name>
    <dbReference type="NCBI Taxonomy" id="253"/>
    <lineage>
        <taxon>Bacteria</taxon>
        <taxon>Pseudomonadati</taxon>
        <taxon>Bacteroidota</taxon>
        <taxon>Flavobacteriia</taxon>
        <taxon>Flavobacteriales</taxon>
        <taxon>Weeksellaceae</taxon>
        <taxon>Chryseobacterium group</taxon>
        <taxon>Chryseobacterium</taxon>
    </lineage>
</organism>
<name>A0A0N0ITS4_CHRID</name>
<evidence type="ECO:0000313" key="1">
    <source>
        <dbReference type="EMBL" id="KPE49021.1"/>
    </source>
</evidence>
<dbReference type="AlphaFoldDB" id="A0A0N0ITS4"/>
<dbReference type="EMBL" id="LJOD01000029">
    <property type="protein sequence ID" value="KPE49021.1"/>
    <property type="molecule type" value="Genomic_DNA"/>
</dbReference>
<proteinExistence type="predicted"/>
<accession>A0A0N0ITS4</accession>
<dbReference type="RefSeq" id="WP_062703521.1">
    <property type="nucleotide sequence ID" value="NZ_LJOD01000029.1"/>
</dbReference>
<protein>
    <submittedName>
        <fullName evidence="1">Uncharacterized protein</fullName>
    </submittedName>
</protein>
<evidence type="ECO:0000313" key="2">
    <source>
        <dbReference type="Proteomes" id="UP000037953"/>
    </source>
</evidence>